<evidence type="ECO:0000313" key="5">
    <source>
        <dbReference type="Proteomes" id="UP000249464"/>
    </source>
</evidence>
<reference evidence="4 5" key="1">
    <citation type="submission" date="2016-11" db="EMBL/GenBank/DDBJ databases">
        <authorList>
            <person name="Jaros S."/>
            <person name="Januszkiewicz K."/>
            <person name="Wedrychowicz H."/>
        </authorList>
    </citation>
    <scope>NUCLEOTIDE SEQUENCE [LARGE SCALE GENOMIC DNA]</scope>
</reference>
<evidence type="ECO:0000313" key="3">
    <source>
        <dbReference type="EMBL" id="SGZ10469.1"/>
    </source>
</evidence>
<dbReference type="AlphaFoldDB" id="A0A2X0PP97"/>
<dbReference type="Proteomes" id="UP000249464">
    <property type="component" value="Unassembled WGS sequence"/>
</dbReference>
<dbReference type="EMBL" id="FQNC01000107">
    <property type="protein sequence ID" value="SGZ30299.1"/>
    <property type="molecule type" value="Genomic_DNA"/>
</dbReference>
<evidence type="ECO:0000313" key="4">
    <source>
        <dbReference type="EMBL" id="SGZ30299.1"/>
    </source>
</evidence>
<sequence>MALACGASDRLTTFLYDWDLTISRRTTRRAALSLTMANLTLLKEIGSTRNFHVTLDNIDVAHHFNDEQLDRRSELLHRTFGYAHVQNGDVANAYDLQAYIAHQALLSPVDVNLLLPAEASEEAFATGFSAQMYRALARLVPHLGLTLKDSPLRSASRAKPTTSRDHQSTNTTPELPTRRSCAAHWRSQLTREDRVDQEVRLTERKGDSLNSIDGDRRGVPLTGAGVCTGMVDHEGGSDVVDWRCGPKVRPVRRGWLIHVGAKNRPSGSVREPTPSRK</sequence>
<organism evidence="4 5">
    <name type="scientific">Microbotryum silenes-dioicae</name>
    <dbReference type="NCBI Taxonomy" id="796604"/>
    <lineage>
        <taxon>Eukaryota</taxon>
        <taxon>Fungi</taxon>
        <taxon>Dikarya</taxon>
        <taxon>Basidiomycota</taxon>
        <taxon>Pucciniomycotina</taxon>
        <taxon>Microbotryomycetes</taxon>
        <taxon>Microbotryales</taxon>
        <taxon>Microbotryaceae</taxon>
        <taxon>Microbotryum</taxon>
    </lineage>
</organism>
<protein>
    <submittedName>
        <fullName evidence="2">BQ5605_C004g02588 protein</fullName>
    </submittedName>
    <submittedName>
        <fullName evidence="3">BQ5605_C103g13157 protein</fullName>
    </submittedName>
    <submittedName>
        <fullName evidence="4">BQ5605_C113g13233 protein</fullName>
    </submittedName>
</protein>
<evidence type="ECO:0000313" key="2">
    <source>
        <dbReference type="EMBL" id="SGY65713.1"/>
    </source>
</evidence>
<proteinExistence type="predicted"/>
<name>A0A2X0PP97_9BASI</name>
<evidence type="ECO:0000256" key="1">
    <source>
        <dbReference type="SAM" id="MobiDB-lite"/>
    </source>
</evidence>
<feature type="region of interest" description="Disordered" evidence="1">
    <location>
        <begin position="151"/>
        <end position="183"/>
    </location>
</feature>
<keyword evidence="5" id="KW-1185">Reference proteome</keyword>
<dbReference type="EMBL" id="FQNC01000072">
    <property type="protein sequence ID" value="SGZ10469.1"/>
    <property type="molecule type" value="Genomic_DNA"/>
</dbReference>
<gene>
    <name evidence="4" type="primary">BQ5605_C113g13233</name>
    <name evidence="2" type="synonym">BQ5605_C004g02588</name>
    <name evidence="3" type="synonym">BQ5605_C103g13157</name>
    <name evidence="2" type="ORF">BQ5605_C004G02588</name>
    <name evidence="3" type="ORF">BQ5605_C103G13157</name>
    <name evidence="4" type="ORF">BQ5605_C113G13233</name>
</gene>
<accession>A0A2X0PP97</accession>
<dbReference type="EMBL" id="FQNC01000046">
    <property type="protein sequence ID" value="SGY65713.1"/>
    <property type="molecule type" value="Genomic_DNA"/>
</dbReference>